<evidence type="ECO:0000313" key="11">
    <source>
        <dbReference type="EMBL" id="RGT57783.1"/>
    </source>
</evidence>
<name>A0A412PI14_9FIRM</name>
<dbReference type="SUPFAM" id="SSF51905">
    <property type="entry name" value="FAD/NAD(P)-binding domain"/>
    <property type="match status" value="1"/>
</dbReference>
<evidence type="ECO:0000256" key="2">
    <source>
        <dbReference type="ARBA" id="ARBA00001974"/>
    </source>
</evidence>
<dbReference type="SMART" id="SM00900">
    <property type="entry name" value="FMN_bind"/>
    <property type="match status" value="1"/>
</dbReference>
<comment type="catalytic activity">
    <reaction evidence="9">
        <text>dihydrourocanate + A = urocanate + AH2</text>
        <dbReference type="Rhea" id="RHEA:36059"/>
        <dbReference type="ChEBI" id="CHEBI:13193"/>
        <dbReference type="ChEBI" id="CHEBI:17499"/>
        <dbReference type="ChEBI" id="CHEBI:27247"/>
        <dbReference type="ChEBI" id="CHEBI:72991"/>
        <dbReference type="EC" id="1.3.99.33"/>
    </reaction>
</comment>
<dbReference type="PRINTS" id="PR00411">
    <property type="entry name" value="PNDRDTASEI"/>
</dbReference>
<protein>
    <recommendedName>
        <fullName evidence="5">Urocanate reductase</fullName>
        <ecNumber evidence="4">1.3.99.33</ecNumber>
    </recommendedName>
</protein>
<dbReference type="EC" id="1.3.99.33" evidence="4"/>
<comment type="cofactor">
    <cofactor evidence="2">
        <name>FAD</name>
        <dbReference type="ChEBI" id="CHEBI:57692"/>
    </cofactor>
</comment>
<evidence type="ECO:0000256" key="7">
    <source>
        <dbReference type="ARBA" id="ARBA00022827"/>
    </source>
</evidence>
<gene>
    <name evidence="11" type="ORF">DWX20_01665</name>
</gene>
<dbReference type="InterPro" id="IPR050315">
    <property type="entry name" value="FAD-oxidoreductase_2"/>
</dbReference>
<evidence type="ECO:0000256" key="8">
    <source>
        <dbReference type="ARBA" id="ARBA00023002"/>
    </source>
</evidence>
<dbReference type="PANTHER" id="PTHR43400">
    <property type="entry name" value="FUMARATE REDUCTASE"/>
    <property type="match status" value="1"/>
</dbReference>
<dbReference type="Pfam" id="PF00890">
    <property type="entry name" value="FAD_binding_2"/>
    <property type="match status" value="1"/>
</dbReference>
<evidence type="ECO:0000313" key="12">
    <source>
        <dbReference type="Proteomes" id="UP000284731"/>
    </source>
</evidence>
<dbReference type="PROSITE" id="PS51257">
    <property type="entry name" value="PROKAR_LIPOPROTEIN"/>
    <property type="match status" value="1"/>
</dbReference>
<dbReference type="Pfam" id="PF04205">
    <property type="entry name" value="FMN_bind"/>
    <property type="match status" value="1"/>
</dbReference>
<evidence type="ECO:0000256" key="1">
    <source>
        <dbReference type="ARBA" id="ARBA00001917"/>
    </source>
</evidence>
<dbReference type="InterPro" id="IPR027477">
    <property type="entry name" value="Succ_DH/fumarate_Rdtase_cat_sf"/>
</dbReference>
<evidence type="ECO:0000259" key="10">
    <source>
        <dbReference type="SMART" id="SM00900"/>
    </source>
</evidence>
<dbReference type="GO" id="GO:0016020">
    <property type="term" value="C:membrane"/>
    <property type="evidence" value="ECO:0007669"/>
    <property type="project" value="InterPro"/>
</dbReference>
<dbReference type="EMBL" id="QRWX01000001">
    <property type="protein sequence ID" value="RGT57783.1"/>
    <property type="molecule type" value="Genomic_DNA"/>
</dbReference>
<dbReference type="Gene3D" id="3.50.50.60">
    <property type="entry name" value="FAD/NAD(P)-binding domain"/>
    <property type="match status" value="1"/>
</dbReference>
<comment type="caution">
    <text evidence="11">The sequence shown here is derived from an EMBL/GenBank/DDBJ whole genome shotgun (WGS) entry which is preliminary data.</text>
</comment>
<evidence type="ECO:0000256" key="5">
    <source>
        <dbReference type="ARBA" id="ARBA00015872"/>
    </source>
</evidence>
<comment type="similarity">
    <text evidence="3">Belongs to the FAD-dependent oxidoreductase 2 family. FRD/SDH subfamily.</text>
</comment>
<dbReference type="Gene3D" id="3.90.700.10">
    <property type="entry name" value="Succinate dehydrogenase/fumarate reductase flavoprotein, catalytic domain"/>
    <property type="match status" value="1"/>
</dbReference>
<keyword evidence="6" id="KW-0285">Flavoprotein</keyword>
<dbReference type="InterPro" id="IPR007329">
    <property type="entry name" value="FMN-bd"/>
</dbReference>
<dbReference type="InterPro" id="IPR003953">
    <property type="entry name" value="FAD-dep_OxRdtase_2_FAD-bd"/>
</dbReference>
<evidence type="ECO:0000256" key="3">
    <source>
        <dbReference type="ARBA" id="ARBA00008040"/>
    </source>
</evidence>
<reference evidence="11 12" key="1">
    <citation type="submission" date="2018-08" db="EMBL/GenBank/DDBJ databases">
        <title>A genome reference for cultivated species of the human gut microbiota.</title>
        <authorList>
            <person name="Zou Y."/>
            <person name="Xue W."/>
            <person name="Luo G."/>
        </authorList>
    </citation>
    <scope>NUCLEOTIDE SEQUENCE [LARGE SCALE GENOMIC DNA]</scope>
    <source>
        <strain evidence="11 12">AF18-46</strain>
    </source>
</reference>
<dbReference type="RefSeq" id="WP_118764230.1">
    <property type="nucleotide sequence ID" value="NZ_CABJCF010000001.1"/>
</dbReference>
<keyword evidence="8" id="KW-0560">Oxidoreductase</keyword>
<dbReference type="SUPFAM" id="SSF56425">
    <property type="entry name" value="Succinate dehydrogenase/fumarate reductase flavoprotein, catalytic domain"/>
    <property type="match status" value="1"/>
</dbReference>
<feature type="domain" description="FMN-binding" evidence="10">
    <location>
        <begin position="38"/>
        <end position="112"/>
    </location>
</feature>
<sequence>MKKFGKLMLSTMLACSLFGCTQKAGGAKDGEFSASEKGFGGDIKVTLKVSGGKVEDVTIDASKETPDKGGAAAEQLAKEIKEKQSPNVDVVSGSTISSKAIIKAAKSAFEQAGLKVENTAAKKGEDETVDTDVLVVGMGASGTLAALAASEAGAKVIGVEATDVLGGFGNAAQGMFAIGTELQKERYGDHMQTNEEYWYEFMQDHNSQLGNGSLIRRFVSEAKNTVAYCLEKGVKFYLSEMPQQIAHFNTDVIYHRWGGAEPFKHFAEQLEKDGVEVKYNTTAKELITDKDGNVVGAICEKQDGGKLTVNAKSVIVATGSFAANQELMKETLGDTVYNNAMVIKGNQLPGIEMMWDKGAAKGELLTMNHGVVTKGAGEETVSQLSLNTPILWVNSQGQRFMNEDLLKDTVEFSSAVVAQGGLAYTIFDQTTAERWTDTTQPNTGSWVHYWDRFGIKDENGKPTLYHAPIDKDTWNADWKALEDANAGKICQTLDEVAEFIGCDKETLKETIAKYNTFVKNGSDTDFFKDPQDLTYTVENGPFYVTCGHSGVLGALGGVNTTDKLEVLTDDYKVIKGLYATGNNVSGVSVAAYQNVEGVGLGFSLTSGRLAGQAAAEYAKK</sequence>
<comment type="cofactor">
    <cofactor evidence="1">
        <name>FMN</name>
        <dbReference type="ChEBI" id="CHEBI:58210"/>
    </cofactor>
</comment>
<evidence type="ECO:0000256" key="9">
    <source>
        <dbReference type="ARBA" id="ARBA00049922"/>
    </source>
</evidence>
<dbReference type="Proteomes" id="UP000284731">
    <property type="component" value="Unassembled WGS sequence"/>
</dbReference>
<proteinExistence type="inferred from homology"/>
<dbReference type="InterPro" id="IPR036188">
    <property type="entry name" value="FAD/NAD-bd_sf"/>
</dbReference>
<organism evidence="11 12">
    <name type="scientific">Solobacterium moorei</name>
    <dbReference type="NCBI Taxonomy" id="102148"/>
    <lineage>
        <taxon>Bacteria</taxon>
        <taxon>Bacillati</taxon>
        <taxon>Bacillota</taxon>
        <taxon>Erysipelotrichia</taxon>
        <taxon>Erysipelotrichales</taxon>
        <taxon>Erysipelotrichaceae</taxon>
        <taxon>Solobacterium</taxon>
    </lineage>
</organism>
<dbReference type="GO" id="GO:0033765">
    <property type="term" value="F:steroid dehydrogenase activity, acting on the CH-CH group of donors"/>
    <property type="evidence" value="ECO:0007669"/>
    <property type="project" value="UniProtKB-ARBA"/>
</dbReference>
<dbReference type="AlphaFoldDB" id="A0A412PI14"/>
<dbReference type="PANTHER" id="PTHR43400:SF7">
    <property type="entry name" value="FAD-DEPENDENT OXIDOREDUCTASE 2 FAD BINDING DOMAIN-CONTAINING PROTEIN"/>
    <property type="match status" value="1"/>
</dbReference>
<dbReference type="GO" id="GO:0010181">
    <property type="term" value="F:FMN binding"/>
    <property type="evidence" value="ECO:0007669"/>
    <property type="project" value="InterPro"/>
</dbReference>
<evidence type="ECO:0000256" key="6">
    <source>
        <dbReference type="ARBA" id="ARBA00022630"/>
    </source>
</evidence>
<accession>A0A412PI14</accession>
<evidence type="ECO:0000256" key="4">
    <source>
        <dbReference type="ARBA" id="ARBA00013137"/>
    </source>
</evidence>
<keyword evidence="7" id="KW-0274">FAD</keyword>
<dbReference type="Gene3D" id="3.90.1010.20">
    <property type="match status" value="1"/>
</dbReference>